<accession>A0ABD2Q0Z9</accession>
<dbReference type="AlphaFoldDB" id="A0ABD2Q0Z9"/>
<protein>
    <submittedName>
        <fullName evidence="1">Uncharacterized protein</fullName>
    </submittedName>
</protein>
<sequence length="96" mass="10226">MIVASVFAVFSPVIVAAAVFFALLSVCYATDGFFCYAYLSIRGTTFNPNDQAHPAAAANNSPRAIPPSMIGQASTNIQVGFSDDKASTYEQSYPVY</sequence>
<gene>
    <name evidence="1" type="ORF">Ciccas_008077</name>
</gene>
<proteinExistence type="predicted"/>
<reference evidence="1 2" key="1">
    <citation type="submission" date="2024-11" db="EMBL/GenBank/DDBJ databases">
        <title>Adaptive evolution of stress response genes in parasites aligns with host niche diversity.</title>
        <authorList>
            <person name="Hahn C."/>
            <person name="Resl P."/>
        </authorList>
    </citation>
    <scope>NUCLEOTIDE SEQUENCE [LARGE SCALE GENOMIC DNA]</scope>
    <source>
        <strain evidence="1">EGGRZ-B1_66</strain>
        <tissue evidence="1">Body</tissue>
    </source>
</reference>
<dbReference type="Proteomes" id="UP001626550">
    <property type="component" value="Unassembled WGS sequence"/>
</dbReference>
<evidence type="ECO:0000313" key="2">
    <source>
        <dbReference type="Proteomes" id="UP001626550"/>
    </source>
</evidence>
<keyword evidence="2" id="KW-1185">Reference proteome</keyword>
<organism evidence="1 2">
    <name type="scientific">Cichlidogyrus casuarinus</name>
    <dbReference type="NCBI Taxonomy" id="1844966"/>
    <lineage>
        <taxon>Eukaryota</taxon>
        <taxon>Metazoa</taxon>
        <taxon>Spiralia</taxon>
        <taxon>Lophotrochozoa</taxon>
        <taxon>Platyhelminthes</taxon>
        <taxon>Monogenea</taxon>
        <taxon>Monopisthocotylea</taxon>
        <taxon>Dactylogyridea</taxon>
        <taxon>Ancyrocephalidae</taxon>
        <taxon>Cichlidogyrus</taxon>
    </lineage>
</organism>
<dbReference type="EMBL" id="JBJKFK010001351">
    <property type="protein sequence ID" value="KAL3313321.1"/>
    <property type="molecule type" value="Genomic_DNA"/>
</dbReference>
<evidence type="ECO:0000313" key="1">
    <source>
        <dbReference type="EMBL" id="KAL3313321.1"/>
    </source>
</evidence>
<comment type="caution">
    <text evidence="1">The sequence shown here is derived from an EMBL/GenBank/DDBJ whole genome shotgun (WGS) entry which is preliminary data.</text>
</comment>
<name>A0ABD2Q0Z9_9PLAT</name>